<dbReference type="Proteomes" id="UP000813463">
    <property type="component" value="Chromosome 4"/>
</dbReference>
<sequence length="191" mass="22077">MSWALKKIFGCMSLVESIGGWDDVQKNGMFSINLVNKKLCGVHSKVPWRRVVCNNSATPKSLFILWLVIWKRVPTLNRLIKWNIVTSDNCLLCSSSSESVEHLFFECGFTFQIWQKVLNILQFTRSPTGFQAELDWIVKCSKKNGGRHKLLVMFFAETMYSIWLNRNDKLCNQHRKTLIELFGDIQLKVAG</sequence>
<evidence type="ECO:0000313" key="3">
    <source>
        <dbReference type="RefSeq" id="XP_021852492.1"/>
    </source>
</evidence>
<proteinExistence type="predicted"/>
<evidence type="ECO:0000259" key="1">
    <source>
        <dbReference type="Pfam" id="PF13966"/>
    </source>
</evidence>
<accession>A0A9R0IN96</accession>
<dbReference type="OrthoDB" id="1302433at2759"/>
<gene>
    <name evidence="3" type="primary">LOC110792011</name>
</gene>
<organism evidence="2 3">
    <name type="scientific">Spinacia oleracea</name>
    <name type="common">Spinach</name>
    <dbReference type="NCBI Taxonomy" id="3562"/>
    <lineage>
        <taxon>Eukaryota</taxon>
        <taxon>Viridiplantae</taxon>
        <taxon>Streptophyta</taxon>
        <taxon>Embryophyta</taxon>
        <taxon>Tracheophyta</taxon>
        <taxon>Spermatophyta</taxon>
        <taxon>Magnoliopsida</taxon>
        <taxon>eudicotyledons</taxon>
        <taxon>Gunneridae</taxon>
        <taxon>Pentapetalae</taxon>
        <taxon>Caryophyllales</taxon>
        <taxon>Chenopodiaceae</taxon>
        <taxon>Chenopodioideae</taxon>
        <taxon>Anserineae</taxon>
        <taxon>Spinacia</taxon>
    </lineage>
</organism>
<reference evidence="2" key="1">
    <citation type="journal article" date="2021" name="Nat. Commun.">
        <title>Genomic analyses provide insights into spinach domestication and the genetic basis of agronomic traits.</title>
        <authorList>
            <person name="Cai X."/>
            <person name="Sun X."/>
            <person name="Xu C."/>
            <person name="Sun H."/>
            <person name="Wang X."/>
            <person name="Ge C."/>
            <person name="Zhang Z."/>
            <person name="Wang Q."/>
            <person name="Fei Z."/>
            <person name="Jiao C."/>
            <person name="Wang Q."/>
        </authorList>
    </citation>
    <scope>NUCLEOTIDE SEQUENCE [LARGE SCALE GENOMIC DNA]</scope>
    <source>
        <strain evidence="2">cv. Varoflay</strain>
    </source>
</reference>
<protein>
    <recommendedName>
        <fullName evidence="1">Reverse transcriptase zinc-binding domain-containing protein</fullName>
    </recommendedName>
</protein>
<dbReference type="KEGG" id="soe:110792011"/>
<dbReference type="PANTHER" id="PTHR33116:SF84">
    <property type="entry name" value="RNA-DIRECTED DNA POLYMERASE"/>
    <property type="match status" value="1"/>
</dbReference>
<dbReference type="GeneID" id="110792011"/>
<name>A0A9R0IN96_SPIOL</name>
<dbReference type="Pfam" id="PF13966">
    <property type="entry name" value="zf-RVT"/>
    <property type="match status" value="1"/>
</dbReference>
<keyword evidence="2" id="KW-1185">Reference proteome</keyword>
<dbReference type="RefSeq" id="XP_021852492.1">
    <property type="nucleotide sequence ID" value="XM_021996800.1"/>
</dbReference>
<dbReference type="InterPro" id="IPR026960">
    <property type="entry name" value="RVT-Znf"/>
</dbReference>
<dbReference type="PANTHER" id="PTHR33116">
    <property type="entry name" value="REVERSE TRANSCRIPTASE ZINC-BINDING DOMAIN-CONTAINING PROTEIN-RELATED-RELATED"/>
    <property type="match status" value="1"/>
</dbReference>
<evidence type="ECO:0000313" key="2">
    <source>
        <dbReference type="Proteomes" id="UP000813463"/>
    </source>
</evidence>
<reference evidence="3" key="2">
    <citation type="submission" date="2025-08" db="UniProtKB">
        <authorList>
            <consortium name="RefSeq"/>
        </authorList>
    </citation>
    <scope>IDENTIFICATION</scope>
    <source>
        <tissue evidence="3">Leaf</tissue>
    </source>
</reference>
<dbReference type="AlphaFoldDB" id="A0A9R0IN96"/>
<feature type="domain" description="Reverse transcriptase zinc-binding" evidence="1">
    <location>
        <begin position="35"/>
        <end position="114"/>
    </location>
</feature>